<proteinExistence type="predicted"/>
<evidence type="ECO:0000313" key="3">
    <source>
        <dbReference type="Proteomes" id="UP000319619"/>
    </source>
</evidence>
<protein>
    <submittedName>
        <fullName evidence="2">HNH endonuclease</fullName>
    </submittedName>
</protein>
<keyword evidence="2" id="KW-0378">Hydrolase</keyword>
<keyword evidence="2" id="KW-0255">Endonuclease</keyword>
<dbReference type="CDD" id="cd00085">
    <property type="entry name" value="HNHc"/>
    <property type="match status" value="1"/>
</dbReference>
<dbReference type="Pfam" id="PF01844">
    <property type="entry name" value="HNH"/>
    <property type="match status" value="1"/>
</dbReference>
<dbReference type="InterPro" id="IPR003615">
    <property type="entry name" value="HNH_nuc"/>
</dbReference>
<accession>A0A532V1N0</accession>
<dbReference type="InterPro" id="IPR002711">
    <property type="entry name" value="HNH"/>
</dbReference>
<dbReference type="Proteomes" id="UP000319619">
    <property type="component" value="Unassembled WGS sequence"/>
</dbReference>
<name>A0A532V1N0_UNCL8</name>
<dbReference type="GO" id="GO:0008270">
    <property type="term" value="F:zinc ion binding"/>
    <property type="evidence" value="ECO:0007669"/>
    <property type="project" value="InterPro"/>
</dbReference>
<dbReference type="GO" id="GO:0004519">
    <property type="term" value="F:endonuclease activity"/>
    <property type="evidence" value="ECO:0007669"/>
    <property type="project" value="UniProtKB-KW"/>
</dbReference>
<dbReference type="Gene3D" id="1.10.30.50">
    <property type="match status" value="1"/>
</dbReference>
<sequence length="291" mass="34109">MLMKSEKSPIIQKASEINYSYETIRITQSRIDKGLLAIPRSISNWFPQHNREINVILDNADEIRTKKYSPYSSSTNENRIGGLREWIEGNRFKDGDEIVIQVLDKERCIYRLSSEASFIDKIKEHQNGLDNSENEKDALRKIMSLSKIVDLDDERTTVHEYFRHIDIPIKEKRRHITRKPGKVKEPVPTSLRLILGRIYNGICQVCGFNFLKRDNTPYFEIHHLDASKGNHPSNLILVCANCHRQFEFAKVLSTFNKQSWLIRVIFNENVFEINQLVEQLKPDNYIKQIHL</sequence>
<comment type="caution">
    <text evidence="2">The sequence shown here is derived from an EMBL/GenBank/DDBJ whole genome shotgun (WGS) entry which is preliminary data.</text>
</comment>
<feature type="domain" description="HNH nuclease" evidence="1">
    <location>
        <begin position="190"/>
        <end position="244"/>
    </location>
</feature>
<dbReference type="GO" id="GO:0003676">
    <property type="term" value="F:nucleic acid binding"/>
    <property type="evidence" value="ECO:0007669"/>
    <property type="project" value="InterPro"/>
</dbReference>
<organism evidence="2 3">
    <name type="scientific">candidate division LCP-89 bacterium B3_LCP</name>
    <dbReference type="NCBI Taxonomy" id="2012998"/>
    <lineage>
        <taxon>Bacteria</taxon>
        <taxon>Pseudomonadati</taxon>
        <taxon>Bacteria division LCP-89</taxon>
    </lineage>
</organism>
<keyword evidence="2" id="KW-0540">Nuclease</keyword>
<evidence type="ECO:0000259" key="1">
    <source>
        <dbReference type="SMART" id="SM00507"/>
    </source>
</evidence>
<evidence type="ECO:0000313" key="2">
    <source>
        <dbReference type="EMBL" id="TKJ41049.1"/>
    </source>
</evidence>
<dbReference type="SMART" id="SM00507">
    <property type="entry name" value="HNHc"/>
    <property type="match status" value="1"/>
</dbReference>
<gene>
    <name evidence="2" type="ORF">CEE37_05125</name>
</gene>
<dbReference type="AlphaFoldDB" id="A0A532V1N0"/>
<dbReference type="EMBL" id="NJBN01000003">
    <property type="protein sequence ID" value="TKJ41049.1"/>
    <property type="molecule type" value="Genomic_DNA"/>
</dbReference>
<reference evidence="2 3" key="1">
    <citation type="submission" date="2017-06" db="EMBL/GenBank/DDBJ databases">
        <title>Novel microbial phyla capable of carbon fixation and sulfur reduction in deep-sea sediments.</title>
        <authorList>
            <person name="Huang J."/>
            <person name="Baker B."/>
            <person name="Wang Y."/>
        </authorList>
    </citation>
    <scope>NUCLEOTIDE SEQUENCE [LARGE SCALE GENOMIC DNA]</scope>
    <source>
        <strain evidence="2">B3_LCP</strain>
    </source>
</reference>